<proteinExistence type="predicted"/>
<dbReference type="CDD" id="cd00303">
    <property type="entry name" value="retropepsin_like"/>
    <property type="match status" value="1"/>
</dbReference>
<dbReference type="WBParaSite" id="HPBE_0002059401-mRNA-1">
    <property type="protein sequence ID" value="HPBE_0002059401-mRNA-1"/>
    <property type="gene ID" value="HPBE_0002059401"/>
</dbReference>
<evidence type="ECO:0000313" key="2">
    <source>
        <dbReference type="Proteomes" id="UP000050761"/>
    </source>
</evidence>
<reference evidence="3" key="2">
    <citation type="submission" date="2019-09" db="UniProtKB">
        <authorList>
            <consortium name="WormBaseParasite"/>
        </authorList>
    </citation>
    <scope>IDENTIFICATION</scope>
</reference>
<gene>
    <name evidence="1" type="ORF">HPBE_LOCUS20593</name>
</gene>
<dbReference type="Proteomes" id="UP000050761">
    <property type="component" value="Unassembled WGS sequence"/>
</dbReference>
<protein>
    <submittedName>
        <fullName evidence="3">Peptidase A2 domain-containing protein</fullName>
    </submittedName>
</protein>
<evidence type="ECO:0000313" key="1">
    <source>
        <dbReference type="EMBL" id="VDP20869.1"/>
    </source>
</evidence>
<dbReference type="SUPFAM" id="SSF50630">
    <property type="entry name" value="Acid proteases"/>
    <property type="match status" value="1"/>
</dbReference>
<dbReference type="InterPro" id="IPR005312">
    <property type="entry name" value="DUF1759"/>
</dbReference>
<reference evidence="1 2" key="1">
    <citation type="submission" date="2018-11" db="EMBL/GenBank/DDBJ databases">
        <authorList>
            <consortium name="Pathogen Informatics"/>
        </authorList>
    </citation>
    <scope>NUCLEOTIDE SEQUENCE [LARGE SCALE GENOMIC DNA]</scope>
</reference>
<organism evidence="2 3">
    <name type="scientific">Heligmosomoides polygyrus</name>
    <name type="common">Parasitic roundworm</name>
    <dbReference type="NCBI Taxonomy" id="6339"/>
    <lineage>
        <taxon>Eukaryota</taxon>
        <taxon>Metazoa</taxon>
        <taxon>Ecdysozoa</taxon>
        <taxon>Nematoda</taxon>
        <taxon>Chromadorea</taxon>
        <taxon>Rhabditida</taxon>
        <taxon>Rhabditina</taxon>
        <taxon>Rhabditomorpha</taxon>
        <taxon>Strongyloidea</taxon>
        <taxon>Heligmosomidae</taxon>
        <taxon>Heligmosomoides</taxon>
    </lineage>
</organism>
<dbReference type="EMBL" id="UZAH01032287">
    <property type="protein sequence ID" value="VDP20869.1"/>
    <property type="molecule type" value="Genomic_DNA"/>
</dbReference>
<dbReference type="Pfam" id="PF03564">
    <property type="entry name" value="DUF1759"/>
    <property type="match status" value="1"/>
</dbReference>
<accession>A0A3P8FAA4</accession>
<name>A0A183GE60_HELPZ</name>
<accession>A0A183GE60</accession>
<dbReference type="InterPro" id="IPR021109">
    <property type="entry name" value="Peptidase_aspartic_dom_sf"/>
</dbReference>
<dbReference type="OrthoDB" id="5864015at2759"/>
<evidence type="ECO:0000313" key="3">
    <source>
        <dbReference type="WBParaSite" id="HPBE_0002059401-mRNA-1"/>
    </source>
</evidence>
<sequence length="366" mass="41631">MMNQLECSLGKFTYVRDSLPETSEMTVESTELDEYSTRVEDCLATTIDYVMNLQARIRSIRSCEAHTRQHGFIPSQQEHGSRRAVGLPTLPDIPELFKFNYLLDALQSEAEGSVKKFQITKENYYKAISLLQNRYGAGEEILQKLINRLEYCNLRSDSIKDQLSLFEQLQVTIQQLAHKEAVQRKVLLKKRSLLMENHSFGMEDLLTLLEDVISGEEMKKEVAEDKSVGDKGMAINNEPGDCAVLGVQPSGEVQVCSTTFLPIGELKVVNPATSNLCRVKVLIDTGAEISFIDGKLADELQLPVVEERNLRYYTFGSEQIHVKKSRKVQLPVWDNENQFHILSLLTSDVLTKTFALFIYLFIYLFI</sequence>
<dbReference type="Gene3D" id="2.40.70.10">
    <property type="entry name" value="Acid Proteases"/>
    <property type="match status" value="1"/>
</dbReference>
<dbReference type="AlphaFoldDB" id="A0A183GE60"/>
<keyword evidence="2" id="KW-1185">Reference proteome</keyword>